<dbReference type="GO" id="GO:0016491">
    <property type="term" value="F:oxidoreductase activity"/>
    <property type="evidence" value="ECO:0007669"/>
    <property type="project" value="UniProtKB-KW"/>
</dbReference>
<dbReference type="Proteomes" id="UP000218238">
    <property type="component" value="Unassembled WGS sequence"/>
</dbReference>
<dbReference type="InterPro" id="IPR036812">
    <property type="entry name" value="NAD(P)_OxRdtase_dom_sf"/>
</dbReference>
<dbReference type="PRINTS" id="PR00069">
    <property type="entry name" value="ALDKETRDTASE"/>
</dbReference>
<dbReference type="EMBL" id="NTFS01000013">
    <property type="protein sequence ID" value="PAX60366.1"/>
    <property type="molecule type" value="Genomic_DNA"/>
</dbReference>
<feature type="domain" description="NADP-dependent oxidoreductase" evidence="2">
    <location>
        <begin position="15"/>
        <end position="308"/>
    </location>
</feature>
<accession>A0A2A2TPA7</accession>
<dbReference type="InterPro" id="IPR023210">
    <property type="entry name" value="NADP_OxRdtase_dom"/>
</dbReference>
<reference evidence="3 4" key="1">
    <citation type="submission" date="2017-08" db="EMBL/GenBank/DDBJ databases">
        <title>Draft genome sequence of filamentous cyanobacterium Calothrix elsteri CCALA 953.</title>
        <authorList>
            <person name="Gagunashvili A.N."/>
            <person name="Elster J."/>
            <person name="Andresson O.S."/>
        </authorList>
    </citation>
    <scope>NUCLEOTIDE SEQUENCE [LARGE SCALE GENOMIC DNA]</scope>
    <source>
        <strain evidence="3 4">CCALA 953</strain>
    </source>
</reference>
<sequence>METIRLGQDGAAVTPLCIGTWAWGDKIFWNYGNNYGAEELEKAFKAALGAGITFFDTAEVYGTGLSEKFLGQFLKQADKPVQIATKYAPIPWRIQGKAVADALTASLKRLQVERVDLYQVHWGFAFFMSQHTLMNALADEVESGRIGSVGVSNYGVEQMREAHQILARRGVPLAVNQVRYSLLSRQVESKGIIDTARELGVTILAYSPLAQGLLTGKYTVNNGAIPTGARKVDPRFKKEGLQKIEPVISLLKQIGEKYAKTPAQVALNWLICQGNVIPIAGAKTAEQVIQNAGALGWQLSNDEVAELEVATRDWLN</sequence>
<gene>
    <name evidence="3" type="ORF">CK510_02320</name>
</gene>
<organism evidence="3 4">
    <name type="scientific">Brunnivagina elsteri CCALA 953</name>
    <dbReference type="NCBI Taxonomy" id="987040"/>
    <lineage>
        <taxon>Bacteria</taxon>
        <taxon>Bacillati</taxon>
        <taxon>Cyanobacteriota</taxon>
        <taxon>Cyanophyceae</taxon>
        <taxon>Nostocales</taxon>
        <taxon>Calotrichaceae</taxon>
        <taxon>Brunnivagina</taxon>
    </lineage>
</organism>
<dbReference type="PANTHER" id="PTHR43625:SF88">
    <property type="entry name" value="OS07G0143000 PROTEIN"/>
    <property type="match status" value="1"/>
</dbReference>
<dbReference type="AlphaFoldDB" id="A0A2A2TPA7"/>
<dbReference type="Gene3D" id="3.20.20.100">
    <property type="entry name" value="NADP-dependent oxidoreductase domain"/>
    <property type="match status" value="1"/>
</dbReference>
<dbReference type="Pfam" id="PF00248">
    <property type="entry name" value="Aldo_ket_red"/>
    <property type="match status" value="1"/>
</dbReference>
<dbReference type="GO" id="GO:0005737">
    <property type="term" value="C:cytoplasm"/>
    <property type="evidence" value="ECO:0007669"/>
    <property type="project" value="TreeGrafter"/>
</dbReference>
<evidence type="ECO:0000313" key="4">
    <source>
        <dbReference type="Proteomes" id="UP000218238"/>
    </source>
</evidence>
<comment type="caution">
    <text evidence="3">The sequence shown here is derived from an EMBL/GenBank/DDBJ whole genome shotgun (WGS) entry which is preliminary data.</text>
</comment>
<dbReference type="OrthoDB" id="9809990at2"/>
<evidence type="ECO:0000313" key="3">
    <source>
        <dbReference type="EMBL" id="PAX60366.1"/>
    </source>
</evidence>
<evidence type="ECO:0000259" key="2">
    <source>
        <dbReference type="Pfam" id="PF00248"/>
    </source>
</evidence>
<keyword evidence="1" id="KW-0560">Oxidoreductase</keyword>
<name>A0A2A2TPA7_9CYAN</name>
<dbReference type="PANTHER" id="PTHR43625">
    <property type="entry name" value="AFLATOXIN B1 ALDEHYDE REDUCTASE"/>
    <property type="match status" value="1"/>
</dbReference>
<proteinExistence type="predicted"/>
<evidence type="ECO:0000256" key="1">
    <source>
        <dbReference type="ARBA" id="ARBA00023002"/>
    </source>
</evidence>
<keyword evidence="4" id="KW-1185">Reference proteome</keyword>
<dbReference type="SUPFAM" id="SSF51430">
    <property type="entry name" value="NAD(P)-linked oxidoreductase"/>
    <property type="match status" value="1"/>
</dbReference>
<dbReference type="InterPro" id="IPR020471">
    <property type="entry name" value="AKR"/>
</dbReference>
<protein>
    <submittedName>
        <fullName evidence="3">2,5-didehydrogluconate reductase</fullName>
    </submittedName>
</protein>
<dbReference type="CDD" id="cd19093">
    <property type="entry name" value="AKR_AtPLR-like"/>
    <property type="match status" value="1"/>
</dbReference>
<dbReference type="RefSeq" id="WP_095720152.1">
    <property type="nucleotide sequence ID" value="NZ_NTFS01000013.1"/>
</dbReference>
<dbReference type="InterPro" id="IPR050791">
    <property type="entry name" value="Aldo-Keto_reductase"/>
</dbReference>